<keyword evidence="6" id="KW-0804">Transcription</keyword>
<keyword evidence="2 8" id="KW-0597">Phosphoprotein</keyword>
<evidence type="ECO:0000256" key="3">
    <source>
        <dbReference type="ARBA" id="ARBA00023012"/>
    </source>
</evidence>
<evidence type="ECO:0000259" key="11">
    <source>
        <dbReference type="PROSITE" id="PS51755"/>
    </source>
</evidence>
<evidence type="ECO:0000313" key="12">
    <source>
        <dbReference type="EMBL" id="OLN30633.1"/>
    </source>
</evidence>
<evidence type="ECO:0000256" key="6">
    <source>
        <dbReference type="ARBA" id="ARBA00023163"/>
    </source>
</evidence>
<evidence type="ECO:0000256" key="8">
    <source>
        <dbReference type="PROSITE-ProRule" id="PRU00169"/>
    </source>
</evidence>
<comment type="function">
    <text evidence="7">May play the central regulatory role in sporulation. It may be an element of the effector pathway responsible for the activation of sporulation genes in response to nutritional stress. Spo0A may act in concert with spo0H (a sigma factor) to control the expression of some genes that are critical to the sporulation process.</text>
</comment>
<comment type="caution">
    <text evidence="12">The sequence shown here is derived from an EMBL/GenBank/DDBJ whole genome shotgun (WGS) entry which is preliminary data.</text>
</comment>
<accession>A0A1Q8QTE6</accession>
<dbReference type="SMART" id="SM00448">
    <property type="entry name" value="REC"/>
    <property type="match status" value="1"/>
</dbReference>
<protein>
    <recommendedName>
        <fullName evidence="1">Stage 0 sporulation protein A homolog</fullName>
    </recommendedName>
</protein>
<keyword evidence="4" id="KW-0805">Transcription regulation</keyword>
<evidence type="ECO:0000256" key="9">
    <source>
        <dbReference type="PROSITE-ProRule" id="PRU01091"/>
    </source>
</evidence>
<dbReference type="SUPFAM" id="SSF46894">
    <property type="entry name" value="C-terminal effector domain of the bipartite response regulators"/>
    <property type="match status" value="1"/>
</dbReference>
<proteinExistence type="predicted"/>
<dbReference type="PANTHER" id="PTHR48111">
    <property type="entry name" value="REGULATOR OF RPOS"/>
    <property type="match status" value="1"/>
</dbReference>
<dbReference type="FunFam" id="3.40.50.2300:FF:000001">
    <property type="entry name" value="DNA-binding response regulator PhoB"/>
    <property type="match status" value="1"/>
</dbReference>
<dbReference type="InterPro" id="IPR001867">
    <property type="entry name" value="OmpR/PhoB-type_DNA-bd"/>
</dbReference>
<dbReference type="AlphaFoldDB" id="A0A1Q8QTE6"/>
<evidence type="ECO:0000256" key="2">
    <source>
        <dbReference type="ARBA" id="ARBA00022553"/>
    </source>
</evidence>
<dbReference type="EMBL" id="MLBF01000023">
    <property type="protein sequence ID" value="OLN30633.1"/>
    <property type="molecule type" value="Genomic_DNA"/>
</dbReference>
<dbReference type="STRING" id="1888891.DSOL_2975"/>
<dbReference type="Pfam" id="PF00072">
    <property type="entry name" value="Response_reg"/>
    <property type="match status" value="1"/>
</dbReference>
<dbReference type="GO" id="GO:0032993">
    <property type="term" value="C:protein-DNA complex"/>
    <property type="evidence" value="ECO:0007669"/>
    <property type="project" value="TreeGrafter"/>
</dbReference>
<dbReference type="Proteomes" id="UP000186102">
    <property type="component" value="Unassembled WGS sequence"/>
</dbReference>
<dbReference type="PANTHER" id="PTHR48111:SF21">
    <property type="entry name" value="DNA-BINDING DUAL MASTER TRANSCRIPTIONAL REGULATOR RPAA"/>
    <property type="match status" value="1"/>
</dbReference>
<dbReference type="FunFam" id="1.10.10.10:FF:000018">
    <property type="entry name" value="DNA-binding response regulator ResD"/>
    <property type="match status" value="1"/>
</dbReference>
<dbReference type="Gene3D" id="1.10.10.10">
    <property type="entry name" value="Winged helix-like DNA-binding domain superfamily/Winged helix DNA-binding domain"/>
    <property type="match status" value="1"/>
</dbReference>
<dbReference type="GO" id="GO:0000976">
    <property type="term" value="F:transcription cis-regulatory region binding"/>
    <property type="evidence" value="ECO:0007669"/>
    <property type="project" value="TreeGrafter"/>
</dbReference>
<dbReference type="GO" id="GO:0000156">
    <property type="term" value="F:phosphorelay response regulator activity"/>
    <property type="evidence" value="ECO:0007669"/>
    <property type="project" value="TreeGrafter"/>
</dbReference>
<gene>
    <name evidence="12" type="ORF">DSOL_2975</name>
</gene>
<dbReference type="GO" id="GO:0005829">
    <property type="term" value="C:cytosol"/>
    <property type="evidence" value="ECO:0007669"/>
    <property type="project" value="TreeGrafter"/>
</dbReference>
<dbReference type="InterPro" id="IPR016032">
    <property type="entry name" value="Sig_transdc_resp-reg_C-effctor"/>
</dbReference>
<dbReference type="Pfam" id="PF00486">
    <property type="entry name" value="Trans_reg_C"/>
    <property type="match status" value="1"/>
</dbReference>
<keyword evidence="5 9" id="KW-0238">DNA-binding</keyword>
<dbReference type="SUPFAM" id="SSF52172">
    <property type="entry name" value="CheY-like"/>
    <property type="match status" value="1"/>
</dbReference>
<organism evidence="12 13">
    <name type="scientific">Desulfosporosinus metallidurans</name>
    <dbReference type="NCBI Taxonomy" id="1888891"/>
    <lineage>
        <taxon>Bacteria</taxon>
        <taxon>Bacillati</taxon>
        <taxon>Bacillota</taxon>
        <taxon>Clostridia</taxon>
        <taxon>Eubacteriales</taxon>
        <taxon>Desulfitobacteriaceae</taxon>
        <taxon>Desulfosporosinus</taxon>
    </lineage>
</organism>
<reference evidence="12 13" key="1">
    <citation type="submission" date="2016-09" db="EMBL/GenBank/DDBJ databases">
        <title>Complete genome of Desulfosporosinus sp. OL.</title>
        <authorList>
            <person name="Mardanov A."/>
            <person name="Beletsky A."/>
            <person name="Panova A."/>
            <person name="Karnachuk O."/>
            <person name="Ravin N."/>
        </authorList>
    </citation>
    <scope>NUCLEOTIDE SEQUENCE [LARGE SCALE GENOMIC DNA]</scope>
    <source>
        <strain evidence="12 13">OL</strain>
    </source>
</reference>
<feature type="domain" description="Response regulatory" evidence="10">
    <location>
        <begin position="4"/>
        <end position="117"/>
    </location>
</feature>
<dbReference type="CDD" id="cd00383">
    <property type="entry name" value="trans_reg_C"/>
    <property type="match status" value="1"/>
</dbReference>
<evidence type="ECO:0000313" key="13">
    <source>
        <dbReference type="Proteomes" id="UP000186102"/>
    </source>
</evidence>
<dbReference type="Gene3D" id="3.40.50.2300">
    <property type="match status" value="1"/>
</dbReference>
<feature type="modified residue" description="4-aspartylphosphate" evidence="8">
    <location>
        <position position="53"/>
    </location>
</feature>
<sequence>MDMRILVADDDERIREIVRLYLEAEGYEIEESENGNRALEKVRNGAFDLVILDLMMPGLDGWTVCKILRKETQIPIIMLTAKGEENDRVLGFDLGADDYVVKPFSPRELSARVKAVLRRLEGEQTKEHLITYPGFTINQITREVIVEGTEAKLTTKEFDLLLVLAKNPNRIFTRDQLLNTVWEYDYCGDSRTVDTHINRLRSKFESQVGFSDFIQTVRGVGYRFEFNGH</sequence>
<feature type="domain" description="OmpR/PhoB-type" evidence="11">
    <location>
        <begin position="127"/>
        <end position="226"/>
    </location>
</feature>
<dbReference type="PROSITE" id="PS51755">
    <property type="entry name" value="OMPR_PHOB"/>
    <property type="match status" value="1"/>
</dbReference>
<evidence type="ECO:0000256" key="1">
    <source>
        <dbReference type="ARBA" id="ARBA00018672"/>
    </source>
</evidence>
<dbReference type="SMART" id="SM00862">
    <property type="entry name" value="Trans_reg_C"/>
    <property type="match status" value="1"/>
</dbReference>
<dbReference type="InterPro" id="IPR039420">
    <property type="entry name" value="WalR-like"/>
</dbReference>
<dbReference type="Gene3D" id="6.10.250.690">
    <property type="match status" value="1"/>
</dbReference>
<dbReference type="GO" id="GO:0006355">
    <property type="term" value="P:regulation of DNA-templated transcription"/>
    <property type="evidence" value="ECO:0007669"/>
    <property type="project" value="InterPro"/>
</dbReference>
<dbReference type="InterPro" id="IPR001789">
    <property type="entry name" value="Sig_transdc_resp-reg_receiver"/>
</dbReference>
<dbReference type="InterPro" id="IPR011006">
    <property type="entry name" value="CheY-like_superfamily"/>
</dbReference>
<keyword evidence="3" id="KW-0902">Two-component regulatory system</keyword>
<evidence type="ECO:0000259" key="10">
    <source>
        <dbReference type="PROSITE" id="PS50110"/>
    </source>
</evidence>
<keyword evidence="13" id="KW-1185">Reference proteome</keyword>
<evidence type="ECO:0000256" key="4">
    <source>
        <dbReference type="ARBA" id="ARBA00023015"/>
    </source>
</evidence>
<evidence type="ECO:0000256" key="7">
    <source>
        <dbReference type="ARBA" id="ARBA00024867"/>
    </source>
</evidence>
<dbReference type="InterPro" id="IPR036388">
    <property type="entry name" value="WH-like_DNA-bd_sf"/>
</dbReference>
<evidence type="ECO:0000256" key="5">
    <source>
        <dbReference type="ARBA" id="ARBA00023125"/>
    </source>
</evidence>
<dbReference type="PROSITE" id="PS50110">
    <property type="entry name" value="RESPONSE_REGULATORY"/>
    <property type="match status" value="1"/>
</dbReference>
<name>A0A1Q8QTE6_9FIRM</name>
<feature type="DNA-binding region" description="OmpR/PhoB-type" evidence="9">
    <location>
        <begin position="127"/>
        <end position="226"/>
    </location>
</feature>